<dbReference type="OrthoDB" id="7459360at2"/>
<evidence type="ECO:0000256" key="1">
    <source>
        <dbReference type="ARBA" id="ARBA00022485"/>
    </source>
</evidence>
<dbReference type="PANTHER" id="PTHR32439:SF9">
    <property type="entry name" value="BLR3264 PROTEIN"/>
    <property type="match status" value="1"/>
</dbReference>
<organism evidence="8 9">
    <name type="scientific">Acetobacter peroxydans</name>
    <dbReference type="NCBI Taxonomy" id="104098"/>
    <lineage>
        <taxon>Bacteria</taxon>
        <taxon>Pseudomonadati</taxon>
        <taxon>Pseudomonadota</taxon>
        <taxon>Alphaproteobacteria</taxon>
        <taxon>Acetobacterales</taxon>
        <taxon>Acetobacteraceae</taxon>
        <taxon>Acetobacter</taxon>
    </lineage>
</organism>
<dbReference type="InterPro" id="IPR036136">
    <property type="entry name" value="Nit/Sulf_reduc_fer-like_dom_sf"/>
</dbReference>
<dbReference type="SUPFAM" id="SSF55124">
    <property type="entry name" value="Nitrite/Sulfite reductase N-terminal domain-like"/>
    <property type="match status" value="1"/>
</dbReference>
<keyword evidence="4" id="KW-0560">Oxidoreductase</keyword>
<comment type="caution">
    <text evidence="8">The sequence shown here is derived from an EMBL/GenBank/DDBJ whole genome shotgun (WGS) entry which is preliminary data.</text>
</comment>
<dbReference type="Pfam" id="PF03460">
    <property type="entry name" value="NIR_SIR_ferr"/>
    <property type="match status" value="1"/>
</dbReference>
<sequence>MSAPPPPIIKGWCPGALRPMQSGDGLVVRVRPHGGCLSRAQVAGLAELAQVHGNGLIDFSARANLQLRGITPEGHAAVLGGLNALGLLDPDPETESARNIMVTPFRQSSDGTIALARALETRLGHAVTHEGLRLPGKFGFSVDCAGSPVLRQASADIRLERTPSGALLLYPDGADKGRLVEDHEAAEQAVTLANWFVRSGGTCNGRGRMAAHVRRTPLPPGYDVAVPDFPPFVARPGPTPGGWMAGLAFGQCTAATLSALATMAPLRLTPWRMIVAEGLSAPPSLVDLLPADDPLLRVAACTGAPACPQALAPVRTLATDLAPHVPAHTFLHVSGCAKGCAHPQAAPLTLVAQPEGFALIRHGTTTDQPIACNLSAELLRTHPELMTKD</sequence>
<dbReference type="Gene3D" id="3.30.413.10">
    <property type="entry name" value="Sulfite Reductase Hemoprotein, domain 1"/>
    <property type="match status" value="2"/>
</dbReference>
<dbReference type="NCBIfam" id="TIGR02435">
    <property type="entry name" value="CobG"/>
    <property type="match status" value="1"/>
</dbReference>
<keyword evidence="1" id="KW-0004">4Fe-4S</keyword>
<proteinExistence type="predicted"/>
<dbReference type="EMBL" id="BJMV01000009">
    <property type="protein sequence ID" value="GEB86006.1"/>
    <property type="molecule type" value="Genomic_DNA"/>
</dbReference>
<name>A0A4Y3TUA9_9PROT</name>
<evidence type="ECO:0000256" key="6">
    <source>
        <dbReference type="ARBA" id="ARBA00023014"/>
    </source>
</evidence>
<dbReference type="InterPro" id="IPR005117">
    <property type="entry name" value="NiRdtase/SiRdtase_haem-b_fer"/>
</dbReference>
<evidence type="ECO:0000256" key="3">
    <source>
        <dbReference type="ARBA" id="ARBA00022723"/>
    </source>
</evidence>
<feature type="domain" description="Nitrite/Sulfite reductase ferredoxin-like" evidence="7">
    <location>
        <begin position="19"/>
        <end position="84"/>
    </location>
</feature>
<dbReference type="GO" id="GO:0046872">
    <property type="term" value="F:metal ion binding"/>
    <property type="evidence" value="ECO:0007669"/>
    <property type="project" value="UniProtKB-KW"/>
</dbReference>
<evidence type="ECO:0000256" key="2">
    <source>
        <dbReference type="ARBA" id="ARBA00022617"/>
    </source>
</evidence>
<dbReference type="SUPFAM" id="SSF56014">
    <property type="entry name" value="Nitrite and sulphite reductase 4Fe-4S domain-like"/>
    <property type="match status" value="1"/>
</dbReference>
<reference evidence="8 9" key="1">
    <citation type="submission" date="2019-06" db="EMBL/GenBank/DDBJ databases">
        <title>Whole genome shotgun sequence of Acetobacter peroxydans NBRC 13755.</title>
        <authorList>
            <person name="Hosoyama A."/>
            <person name="Uohara A."/>
            <person name="Ohji S."/>
            <person name="Ichikawa N."/>
        </authorList>
    </citation>
    <scope>NUCLEOTIDE SEQUENCE [LARGE SCALE GENOMIC DNA]</scope>
    <source>
        <strain evidence="8 9">NBRC 13755</strain>
    </source>
</reference>
<dbReference type="InterPro" id="IPR051329">
    <property type="entry name" value="NIR_SIR_4Fe-4S"/>
</dbReference>
<keyword evidence="5" id="KW-0408">Iron</keyword>
<gene>
    <name evidence="8" type="ORF">APE01nite_18030</name>
</gene>
<keyword evidence="2" id="KW-0349">Heme</keyword>
<evidence type="ECO:0000256" key="5">
    <source>
        <dbReference type="ARBA" id="ARBA00023004"/>
    </source>
</evidence>
<evidence type="ECO:0000313" key="9">
    <source>
        <dbReference type="Proteomes" id="UP000317730"/>
    </source>
</evidence>
<protein>
    <submittedName>
        <fullName evidence="8">Precorrin-3B synthase</fullName>
    </submittedName>
</protein>
<dbReference type="AlphaFoldDB" id="A0A4Y3TUA9"/>
<dbReference type="Proteomes" id="UP000317730">
    <property type="component" value="Unassembled WGS sequence"/>
</dbReference>
<accession>A0A4Y3TUA9</accession>
<keyword evidence="3" id="KW-0479">Metal-binding</keyword>
<keyword evidence="9" id="KW-1185">Reference proteome</keyword>
<dbReference type="GO" id="GO:0016491">
    <property type="term" value="F:oxidoreductase activity"/>
    <property type="evidence" value="ECO:0007669"/>
    <property type="project" value="UniProtKB-KW"/>
</dbReference>
<dbReference type="RefSeq" id="WP_141376745.1">
    <property type="nucleotide sequence ID" value="NZ_BAPL01000032.1"/>
</dbReference>
<evidence type="ECO:0000313" key="8">
    <source>
        <dbReference type="EMBL" id="GEB86006.1"/>
    </source>
</evidence>
<keyword evidence="6" id="KW-0411">Iron-sulfur</keyword>
<evidence type="ECO:0000259" key="7">
    <source>
        <dbReference type="Pfam" id="PF03460"/>
    </source>
</evidence>
<dbReference type="InterPro" id="IPR012798">
    <property type="entry name" value="Cbl_synth_CobG-like"/>
</dbReference>
<dbReference type="PANTHER" id="PTHR32439">
    <property type="entry name" value="FERREDOXIN--NITRITE REDUCTASE, CHLOROPLASTIC"/>
    <property type="match status" value="1"/>
</dbReference>
<dbReference type="GO" id="GO:0051539">
    <property type="term" value="F:4 iron, 4 sulfur cluster binding"/>
    <property type="evidence" value="ECO:0007669"/>
    <property type="project" value="UniProtKB-KW"/>
</dbReference>
<evidence type="ECO:0000256" key="4">
    <source>
        <dbReference type="ARBA" id="ARBA00023002"/>
    </source>
</evidence>
<dbReference type="InterPro" id="IPR045854">
    <property type="entry name" value="NO2/SO3_Rdtase_4Fe4S_sf"/>
</dbReference>
<dbReference type="Gene3D" id="3.90.480.10">
    <property type="entry name" value="Sulfite Reductase Hemoprotein,Domain 2"/>
    <property type="match status" value="1"/>
</dbReference>